<name>A0A9P4NVC3_9PEZI</name>
<gene>
    <name evidence="1" type="ORF">EJ08DRAFT_648352</name>
</gene>
<organism evidence="1 2">
    <name type="scientific">Tothia fuscella</name>
    <dbReference type="NCBI Taxonomy" id="1048955"/>
    <lineage>
        <taxon>Eukaryota</taxon>
        <taxon>Fungi</taxon>
        <taxon>Dikarya</taxon>
        <taxon>Ascomycota</taxon>
        <taxon>Pezizomycotina</taxon>
        <taxon>Dothideomycetes</taxon>
        <taxon>Pleosporomycetidae</taxon>
        <taxon>Venturiales</taxon>
        <taxon>Cylindrosympodiaceae</taxon>
        <taxon>Tothia</taxon>
    </lineage>
</organism>
<comment type="caution">
    <text evidence="1">The sequence shown here is derived from an EMBL/GenBank/DDBJ whole genome shotgun (WGS) entry which is preliminary data.</text>
</comment>
<reference evidence="1" key="1">
    <citation type="journal article" date="2020" name="Stud. Mycol.">
        <title>101 Dothideomycetes genomes: a test case for predicting lifestyles and emergence of pathogens.</title>
        <authorList>
            <person name="Haridas S."/>
            <person name="Albert R."/>
            <person name="Binder M."/>
            <person name="Bloem J."/>
            <person name="Labutti K."/>
            <person name="Salamov A."/>
            <person name="Andreopoulos B."/>
            <person name="Baker S."/>
            <person name="Barry K."/>
            <person name="Bills G."/>
            <person name="Bluhm B."/>
            <person name="Cannon C."/>
            <person name="Castanera R."/>
            <person name="Culley D."/>
            <person name="Daum C."/>
            <person name="Ezra D."/>
            <person name="Gonzalez J."/>
            <person name="Henrissat B."/>
            <person name="Kuo A."/>
            <person name="Liang C."/>
            <person name="Lipzen A."/>
            <person name="Lutzoni F."/>
            <person name="Magnuson J."/>
            <person name="Mondo S."/>
            <person name="Nolan M."/>
            <person name="Ohm R."/>
            <person name="Pangilinan J."/>
            <person name="Park H.-J."/>
            <person name="Ramirez L."/>
            <person name="Alfaro M."/>
            <person name="Sun H."/>
            <person name="Tritt A."/>
            <person name="Yoshinaga Y."/>
            <person name="Zwiers L.-H."/>
            <person name="Turgeon B."/>
            <person name="Goodwin S."/>
            <person name="Spatafora J."/>
            <person name="Crous P."/>
            <person name="Grigoriev I."/>
        </authorList>
    </citation>
    <scope>NUCLEOTIDE SEQUENCE</scope>
    <source>
        <strain evidence="1">CBS 130266</strain>
    </source>
</reference>
<accession>A0A9P4NVC3</accession>
<evidence type="ECO:0000313" key="1">
    <source>
        <dbReference type="EMBL" id="KAF2432302.1"/>
    </source>
</evidence>
<dbReference type="Proteomes" id="UP000800235">
    <property type="component" value="Unassembled WGS sequence"/>
</dbReference>
<protein>
    <submittedName>
        <fullName evidence="1">Uncharacterized protein</fullName>
    </submittedName>
</protein>
<dbReference type="AlphaFoldDB" id="A0A9P4NVC3"/>
<dbReference type="OrthoDB" id="5413827at2759"/>
<dbReference type="EMBL" id="MU007027">
    <property type="protein sequence ID" value="KAF2432302.1"/>
    <property type="molecule type" value="Genomic_DNA"/>
</dbReference>
<keyword evidence="2" id="KW-1185">Reference proteome</keyword>
<proteinExistence type="predicted"/>
<evidence type="ECO:0000313" key="2">
    <source>
        <dbReference type="Proteomes" id="UP000800235"/>
    </source>
</evidence>
<sequence>MPPSLLTIPTEIRYQIYTYLLPTNLEIHIRPSNSTHIHLHTGLSIHWCERWKNYNDENVKNKGKYSVEPCLKGGLAVEMALFRICKVVTQEVYDTFYGGNIFVFEMGCLEKRRAATADGEVFGSVFGDVFGGRGRGSGSGVAGKMKRCCIIVRMVQRGALINKDTVQAGKDGSVAYDRDHHDGSSDANVDRAIVKPSSVGSWDPRENRREYLKLHTWMAQFSSAVRGGQLQELRIKCFKGRFAPNMNTSVYRTTDFVPAPPMTPAKRGMLNGEEDGRVWRSCFLEPLSQLRGLSCVEFEGVEEGFGGKLGAVMQGGEEMELEMVQYGVRRIAVNGKRKRGEMKEATRSVKKWYDPVYDWVGIGERHCAVEQS</sequence>